<evidence type="ECO:0000313" key="3">
    <source>
        <dbReference type="Proteomes" id="UP000634011"/>
    </source>
</evidence>
<dbReference type="RefSeq" id="WP_186911191.1">
    <property type="nucleotide sequence ID" value="NZ_JACOFV010000002.1"/>
</dbReference>
<sequence>MTFNKFTFLLLLVPLSFLSACGDNGSSELTEWMATARKEMKLSTPKLVPPKVFVPAGYTQKDELDPFNASKLLAVLARMKADSNNGPDMERRKEALEAFPLDSLKMVGTIEKGGLKQALVQADKTVYQAKVGGYIGQNFGLITGIAEDGVDIKETVQDAAGEWVERKVKLELQESQK</sequence>
<proteinExistence type="predicted"/>
<dbReference type="InterPro" id="IPR007446">
    <property type="entry name" value="PilP"/>
</dbReference>
<dbReference type="PIRSF" id="PIRSF016481">
    <property type="entry name" value="Pilus_assembly_PilP"/>
    <property type="match status" value="1"/>
</dbReference>
<feature type="chain" id="PRO_5036746542" evidence="1">
    <location>
        <begin position="23"/>
        <end position="177"/>
    </location>
</feature>
<reference evidence="2" key="1">
    <citation type="submission" date="2020-08" db="EMBL/GenBank/DDBJ databases">
        <title>Novel species isolated from subtropical streams in China.</title>
        <authorList>
            <person name="Lu H."/>
        </authorList>
    </citation>
    <scope>NUCLEOTIDE SEQUENCE</scope>
    <source>
        <strain evidence="2">KACC 12607</strain>
    </source>
</reference>
<dbReference type="AlphaFoldDB" id="A0A923HDV6"/>
<name>A0A923HDV6_9BURK</name>
<dbReference type="Pfam" id="PF04351">
    <property type="entry name" value="PilP"/>
    <property type="match status" value="1"/>
</dbReference>
<organism evidence="2 3">
    <name type="scientific">Undibacterium jejuense</name>
    <dbReference type="NCBI Taxonomy" id="1344949"/>
    <lineage>
        <taxon>Bacteria</taxon>
        <taxon>Pseudomonadati</taxon>
        <taxon>Pseudomonadota</taxon>
        <taxon>Betaproteobacteria</taxon>
        <taxon>Burkholderiales</taxon>
        <taxon>Oxalobacteraceae</taxon>
        <taxon>Undibacterium</taxon>
    </lineage>
</organism>
<dbReference type="Gene3D" id="2.30.30.830">
    <property type="match status" value="1"/>
</dbReference>
<evidence type="ECO:0000313" key="2">
    <source>
        <dbReference type="EMBL" id="MBC3861265.1"/>
    </source>
</evidence>
<keyword evidence="3" id="KW-1185">Reference proteome</keyword>
<dbReference type="PROSITE" id="PS51257">
    <property type="entry name" value="PROKAR_LIPOPROTEIN"/>
    <property type="match status" value="1"/>
</dbReference>
<feature type="signal peptide" evidence="1">
    <location>
        <begin position="1"/>
        <end position="22"/>
    </location>
</feature>
<gene>
    <name evidence="2" type="ORF">H8K32_04060</name>
</gene>
<dbReference type="Proteomes" id="UP000634011">
    <property type="component" value="Unassembled WGS sequence"/>
</dbReference>
<comment type="caution">
    <text evidence="2">The sequence shown here is derived from an EMBL/GenBank/DDBJ whole genome shotgun (WGS) entry which is preliminary data.</text>
</comment>
<dbReference type="EMBL" id="JACOFV010000002">
    <property type="protein sequence ID" value="MBC3861265.1"/>
    <property type="molecule type" value="Genomic_DNA"/>
</dbReference>
<accession>A0A923HDV6</accession>
<evidence type="ECO:0000256" key="1">
    <source>
        <dbReference type="SAM" id="SignalP"/>
    </source>
</evidence>
<protein>
    <submittedName>
        <fullName evidence="2">Pilus assembly protein PilP</fullName>
    </submittedName>
</protein>
<keyword evidence="1" id="KW-0732">Signal</keyword>